<reference evidence="6" key="1">
    <citation type="submission" date="2019-12" db="EMBL/GenBank/DDBJ databases">
        <authorList>
            <person name="Scholes J."/>
        </authorList>
    </citation>
    <scope>NUCLEOTIDE SEQUENCE</scope>
</reference>
<evidence type="ECO:0000256" key="2">
    <source>
        <dbReference type="ARBA" id="ARBA00023125"/>
    </source>
</evidence>
<evidence type="ECO:0000256" key="1">
    <source>
        <dbReference type="ARBA" id="ARBA00023015"/>
    </source>
</evidence>
<sequence length="271" mass="28129">MGSRWWAEGMVSNPMTLPSHPMTSPAEAPHLINPNPNPDEESHRNPEAQEDTHREPAEPSSGSGPRRPRGRPSGSKNKPKPPVVIAKEAPNSLRSHLLEIRDGADVSGCISAFARARGCGVSVLSGSGAVADVSLSQPAGPGGMTSLPGRYEILSLSGAFFPEPSPAGPARLMVYLAAGQGRVVGGVVVGPLTAAGPVMVMAATFGNAVYEKLPLEDDEEGLGPGKSEKVGDELGAQPHFYGGGPQPDSVLMGGQMPNDMHWAPQPCPPPY</sequence>
<dbReference type="Gene3D" id="3.30.1330.80">
    <property type="entry name" value="Hypothetical protein, similar to alpha- acetolactate decarboxylase, domain 2"/>
    <property type="match status" value="1"/>
</dbReference>
<name>A0A9N7MKS8_STRHE</name>
<feature type="compositionally biased region" description="Basic and acidic residues" evidence="4">
    <location>
        <begin position="40"/>
        <end position="57"/>
    </location>
</feature>
<feature type="region of interest" description="Disordered" evidence="4">
    <location>
        <begin position="1"/>
        <end position="90"/>
    </location>
</feature>
<feature type="domain" description="PPC" evidence="5">
    <location>
        <begin position="90"/>
        <end position="228"/>
    </location>
</feature>
<evidence type="ECO:0000259" key="5">
    <source>
        <dbReference type="PROSITE" id="PS51742"/>
    </source>
</evidence>
<dbReference type="SUPFAM" id="SSF117856">
    <property type="entry name" value="AF0104/ALDC/Ptd012-like"/>
    <property type="match status" value="1"/>
</dbReference>
<dbReference type="PANTHER" id="PTHR31100:SF14">
    <property type="entry name" value="AT-HOOK MOTIF NUCLEAR-LOCALIZED PROTEIN 15"/>
    <property type="match status" value="1"/>
</dbReference>
<dbReference type="GO" id="GO:0003700">
    <property type="term" value="F:DNA-binding transcription factor activity"/>
    <property type="evidence" value="ECO:0007669"/>
    <property type="project" value="TreeGrafter"/>
</dbReference>
<keyword evidence="3" id="KW-0804">Transcription</keyword>
<comment type="caution">
    <text evidence="6">The sequence shown here is derived from an EMBL/GenBank/DDBJ whole genome shotgun (WGS) entry which is preliminary data.</text>
</comment>
<evidence type="ECO:0000256" key="4">
    <source>
        <dbReference type="SAM" id="MobiDB-lite"/>
    </source>
</evidence>
<dbReference type="CDD" id="cd11378">
    <property type="entry name" value="DUF296"/>
    <property type="match status" value="1"/>
</dbReference>
<evidence type="ECO:0000256" key="3">
    <source>
        <dbReference type="ARBA" id="ARBA00023163"/>
    </source>
</evidence>
<accession>A0A9N7MKS8</accession>
<dbReference type="PROSITE" id="PS51742">
    <property type="entry name" value="PPC"/>
    <property type="match status" value="1"/>
</dbReference>
<dbReference type="AlphaFoldDB" id="A0A9N7MKS8"/>
<keyword evidence="7" id="KW-1185">Reference proteome</keyword>
<protein>
    <submittedName>
        <fullName evidence="6">AT-hook motif nuclear-localized protein 20</fullName>
    </submittedName>
</protein>
<feature type="compositionally biased region" description="Low complexity" evidence="4">
    <location>
        <begin position="59"/>
        <end position="75"/>
    </location>
</feature>
<proteinExistence type="predicted"/>
<evidence type="ECO:0000313" key="6">
    <source>
        <dbReference type="EMBL" id="CAA0809438.1"/>
    </source>
</evidence>
<organism evidence="6 7">
    <name type="scientific">Striga hermonthica</name>
    <name type="common">Purple witchweed</name>
    <name type="synonym">Buchnera hermonthica</name>
    <dbReference type="NCBI Taxonomy" id="68872"/>
    <lineage>
        <taxon>Eukaryota</taxon>
        <taxon>Viridiplantae</taxon>
        <taxon>Streptophyta</taxon>
        <taxon>Embryophyta</taxon>
        <taxon>Tracheophyta</taxon>
        <taxon>Spermatophyta</taxon>
        <taxon>Magnoliopsida</taxon>
        <taxon>eudicotyledons</taxon>
        <taxon>Gunneridae</taxon>
        <taxon>Pentapetalae</taxon>
        <taxon>asterids</taxon>
        <taxon>lamiids</taxon>
        <taxon>Lamiales</taxon>
        <taxon>Orobanchaceae</taxon>
        <taxon>Buchnereae</taxon>
        <taxon>Striga</taxon>
    </lineage>
</organism>
<dbReference type="PANTHER" id="PTHR31100">
    <property type="entry name" value="AT-HOOK MOTIF NUCLEAR-LOCALIZED PROTEIN 15"/>
    <property type="match status" value="1"/>
</dbReference>
<dbReference type="EMBL" id="CACSLK010003813">
    <property type="protein sequence ID" value="CAA0809438.1"/>
    <property type="molecule type" value="Genomic_DNA"/>
</dbReference>
<dbReference type="GO" id="GO:0005634">
    <property type="term" value="C:nucleus"/>
    <property type="evidence" value="ECO:0007669"/>
    <property type="project" value="TreeGrafter"/>
</dbReference>
<evidence type="ECO:0000313" key="7">
    <source>
        <dbReference type="Proteomes" id="UP001153555"/>
    </source>
</evidence>
<dbReference type="InterPro" id="IPR005175">
    <property type="entry name" value="PPC_dom"/>
</dbReference>
<dbReference type="Proteomes" id="UP001153555">
    <property type="component" value="Unassembled WGS sequence"/>
</dbReference>
<dbReference type="OrthoDB" id="781434at2759"/>
<keyword evidence="2" id="KW-0238">DNA-binding</keyword>
<gene>
    <name evidence="6" type="ORF">SHERM_11447</name>
</gene>
<feature type="region of interest" description="Disordered" evidence="4">
    <location>
        <begin position="217"/>
        <end position="271"/>
    </location>
</feature>
<dbReference type="Pfam" id="PF03479">
    <property type="entry name" value="PCC"/>
    <property type="match status" value="1"/>
</dbReference>
<keyword evidence="1" id="KW-0805">Transcription regulation</keyword>
<dbReference type="GO" id="GO:0003680">
    <property type="term" value="F:minor groove of adenine-thymine-rich DNA binding"/>
    <property type="evidence" value="ECO:0007669"/>
    <property type="project" value="InterPro"/>
</dbReference>
<dbReference type="InterPro" id="IPR014476">
    <property type="entry name" value="AHL15-29"/>
</dbReference>